<keyword evidence="3 4" id="KW-0732">Signal</keyword>
<evidence type="ECO:0000313" key="6">
    <source>
        <dbReference type="EMBL" id="CRL32852.1"/>
    </source>
</evidence>
<organism evidence="6 7">
    <name type="scientific">Roseburia faecis</name>
    <dbReference type="NCBI Taxonomy" id="301302"/>
    <lineage>
        <taxon>Bacteria</taxon>
        <taxon>Bacillati</taxon>
        <taxon>Bacillota</taxon>
        <taxon>Clostridia</taxon>
        <taxon>Lachnospirales</taxon>
        <taxon>Lachnospiraceae</taxon>
        <taxon>Roseburia</taxon>
    </lineage>
</organism>
<evidence type="ECO:0000259" key="5">
    <source>
        <dbReference type="Pfam" id="PF13407"/>
    </source>
</evidence>
<feature type="signal peptide" evidence="4">
    <location>
        <begin position="1"/>
        <end position="19"/>
    </location>
</feature>
<feature type="domain" description="Periplasmic binding protein" evidence="5">
    <location>
        <begin position="41"/>
        <end position="291"/>
    </location>
</feature>
<comment type="similarity">
    <text evidence="2">Belongs to the bacterial solute-binding protein 2 family.</text>
</comment>
<dbReference type="GO" id="GO:0030313">
    <property type="term" value="C:cell envelope"/>
    <property type="evidence" value="ECO:0007669"/>
    <property type="project" value="UniProtKB-SubCell"/>
</dbReference>
<evidence type="ECO:0000256" key="4">
    <source>
        <dbReference type="SAM" id="SignalP"/>
    </source>
</evidence>
<dbReference type="Proteomes" id="UP000049979">
    <property type="component" value="Unassembled WGS sequence"/>
</dbReference>
<dbReference type="STRING" id="301302.ERS852420_02504"/>
<dbReference type="InterPro" id="IPR028082">
    <property type="entry name" value="Peripla_BP_I"/>
</dbReference>
<protein>
    <submittedName>
        <fullName evidence="6">Sugar ABC transporter periplasmic protein</fullName>
    </submittedName>
</protein>
<name>A0A0M6WB48_9FIRM</name>
<dbReference type="EMBL" id="CVRR01000005">
    <property type="protein sequence ID" value="CRL32852.1"/>
    <property type="molecule type" value="Genomic_DNA"/>
</dbReference>
<sequence length="323" mass="34247">MKKGISCMICALLLVGCMAGCGSTGGKSGSGNGIKIMMSLSQGDDFRNTIVEQAKKTAQEKGATLDVYDEDGSLESQVEHIKQAVKEKYDVILCGPVNADTALELESLADGIPVIFYNSCPDASYLEAGKYMYVGSDENVAGKYQAEYILDKFSSSDEINVAIFKGPKNHSATKGRTGALKDTLNASGKKINYVFEDNADWDQATAQKMFELFLKTGQSCDVVACNNDSMAMGIVDACKEAGINGMPILGIDATAGGCAAIESGDMAFTVYQSGTGQGKMAIETAIAIVNGSDVTKLEGATKDGLYVWVPFEKVDSSNVKDYE</sequence>
<proteinExistence type="inferred from homology"/>
<evidence type="ECO:0000256" key="1">
    <source>
        <dbReference type="ARBA" id="ARBA00004196"/>
    </source>
</evidence>
<dbReference type="Pfam" id="PF13407">
    <property type="entry name" value="Peripla_BP_4"/>
    <property type="match status" value="1"/>
</dbReference>
<keyword evidence="7" id="KW-1185">Reference proteome</keyword>
<feature type="chain" id="PRO_5039531120" evidence="4">
    <location>
        <begin position="20"/>
        <end position="323"/>
    </location>
</feature>
<dbReference type="PROSITE" id="PS51257">
    <property type="entry name" value="PROKAR_LIPOPROTEIN"/>
    <property type="match status" value="1"/>
</dbReference>
<dbReference type="GO" id="GO:0030246">
    <property type="term" value="F:carbohydrate binding"/>
    <property type="evidence" value="ECO:0007669"/>
    <property type="project" value="UniProtKB-ARBA"/>
</dbReference>
<reference evidence="7" key="1">
    <citation type="submission" date="2015-05" db="EMBL/GenBank/DDBJ databases">
        <authorList>
            <consortium name="Pathogen Informatics"/>
        </authorList>
    </citation>
    <scope>NUCLEOTIDE SEQUENCE [LARGE SCALE GENOMIC DNA]</scope>
    <source>
        <strain evidence="7">M72</strain>
    </source>
</reference>
<dbReference type="Gene3D" id="3.40.50.2300">
    <property type="match status" value="2"/>
</dbReference>
<dbReference type="AlphaFoldDB" id="A0A0M6WB48"/>
<evidence type="ECO:0000256" key="3">
    <source>
        <dbReference type="ARBA" id="ARBA00022729"/>
    </source>
</evidence>
<dbReference type="RefSeq" id="WP_055066882.1">
    <property type="nucleotide sequence ID" value="NZ_CP173697.1"/>
</dbReference>
<dbReference type="CDD" id="cd01536">
    <property type="entry name" value="PBP1_ABC_sugar_binding-like"/>
    <property type="match status" value="1"/>
</dbReference>
<dbReference type="PANTHER" id="PTHR46847">
    <property type="entry name" value="D-ALLOSE-BINDING PERIPLASMIC PROTEIN-RELATED"/>
    <property type="match status" value="1"/>
</dbReference>
<accession>A0A0M6WB48</accession>
<dbReference type="SUPFAM" id="SSF53822">
    <property type="entry name" value="Periplasmic binding protein-like I"/>
    <property type="match status" value="1"/>
</dbReference>
<dbReference type="InterPro" id="IPR025997">
    <property type="entry name" value="SBP_2_dom"/>
</dbReference>
<dbReference type="OrthoDB" id="9769193at2"/>
<dbReference type="PANTHER" id="PTHR46847:SF1">
    <property type="entry name" value="D-ALLOSE-BINDING PERIPLASMIC PROTEIN-RELATED"/>
    <property type="match status" value="1"/>
</dbReference>
<comment type="subcellular location">
    <subcellularLocation>
        <location evidence="1">Cell envelope</location>
    </subcellularLocation>
</comment>
<evidence type="ECO:0000313" key="7">
    <source>
        <dbReference type="Proteomes" id="UP000049979"/>
    </source>
</evidence>
<gene>
    <name evidence="6" type="ORF">M72_00571</name>
</gene>
<evidence type="ECO:0000256" key="2">
    <source>
        <dbReference type="ARBA" id="ARBA00007639"/>
    </source>
</evidence>